<evidence type="ECO:0000256" key="1">
    <source>
        <dbReference type="SAM" id="Coils"/>
    </source>
</evidence>
<dbReference type="Proteomes" id="UP000789405">
    <property type="component" value="Unassembled WGS sequence"/>
</dbReference>
<dbReference type="OrthoDB" id="2384130at2759"/>
<comment type="caution">
    <text evidence="2">The sequence shown here is derived from an EMBL/GenBank/DDBJ whole genome shotgun (WGS) entry which is preliminary data.</text>
</comment>
<feature type="coiled-coil region" evidence="1">
    <location>
        <begin position="219"/>
        <end position="259"/>
    </location>
</feature>
<dbReference type="PANTHER" id="PTHR34415">
    <property type="entry name" value="INTEGRASE CATALYTIC DOMAIN-CONTAINING PROTEIN"/>
    <property type="match status" value="1"/>
</dbReference>
<reference evidence="2" key="1">
    <citation type="submission" date="2021-06" db="EMBL/GenBank/DDBJ databases">
        <authorList>
            <person name="Kallberg Y."/>
            <person name="Tangrot J."/>
            <person name="Rosling A."/>
        </authorList>
    </citation>
    <scope>NUCLEOTIDE SEQUENCE</scope>
    <source>
        <strain evidence="2">MA453B</strain>
    </source>
</reference>
<keyword evidence="3" id="KW-1185">Reference proteome</keyword>
<keyword evidence="1" id="KW-0175">Coiled coil</keyword>
<organism evidence="2 3">
    <name type="scientific">Dentiscutata erythropus</name>
    <dbReference type="NCBI Taxonomy" id="1348616"/>
    <lineage>
        <taxon>Eukaryota</taxon>
        <taxon>Fungi</taxon>
        <taxon>Fungi incertae sedis</taxon>
        <taxon>Mucoromycota</taxon>
        <taxon>Glomeromycotina</taxon>
        <taxon>Glomeromycetes</taxon>
        <taxon>Diversisporales</taxon>
        <taxon>Gigasporaceae</taxon>
        <taxon>Dentiscutata</taxon>
    </lineage>
</organism>
<dbReference type="EMBL" id="CAJVPY010007395">
    <property type="protein sequence ID" value="CAG8679908.1"/>
    <property type="molecule type" value="Genomic_DNA"/>
</dbReference>
<protein>
    <submittedName>
        <fullName evidence="2">7215_t:CDS:1</fullName>
    </submittedName>
</protein>
<name>A0A9N9EM07_9GLOM</name>
<dbReference type="PANTHER" id="PTHR34415:SF1">
    <property type="entry name" value="INTEGRASE CATALYTIC DOMAIN-CONTAINING PROTEIN"/>
    <property type="match status" value="1"/>
</dbReference>
<evidence type="ECO:0000313" key="2">
    <source>
        <dbReference type="EMBL" id="CAG8679908.1"/>
    </source>
</evidence>
<accession>A0A9N9EM07</accession>
<dbReference type="AlphaFoldDB" id="A0A9N9EM07"/>
<gene>
    <name evidence="2" type="ORF">DERYTH_LOCUS11740</name>
</gene>
<sequence length="472" mass="54336">MENYNYNGSTEYEKAIRFLETGCNCGCSKIIPREKFAELREAFQALSRSEQDIYLMAQLKAMNGGEITASRRLKKKTRIGRTHFENVRNHLATNGIIPRVHGNVKRVPRWKTKITIDITVATAVKNFLENYAEIHGLPSPGRNVNRITQSLTLLPAETSYKSVYRDFIAGLENESTLKLLKYDAFRKLWHQLTPYIQIMSPRTDLCDTCQHFRNGLQYNARKEEEAKDLLKKFKEHLVKAKLERNYYNKNTKLAEQQRKLVDDNYVVTGVSKIYYLSPRKVHLFGIQDEAVREQINYVLDEDEIIGKGPNGTLSLVVKRSSTAGLNKAQRYDKGKGFQYLDLNSVLGIFFKKLNGLQKYQHFVFEAANPGVVKAQLVVHGSYTEFNLLKTRKASVSEITKEIKSFSILVLTPPPLDYKRQDYFYKNIPKEYSNYYGGALKPEEKSIFDNNLLKPNDTLDKTLLQDTAQLLNN</sequence>
<evidence type="ECO:0000313" key="3">
    <source>
        <dbReference type="Proteomes" id="UP000789405"/>
    </source>
</evidence>
<proteinExistence type="predicted"/>